<gene>
    <name evidence="3" type="primary">orf1629</name>
</gene>
<reference evidence="3" key="3">
    <citation type="submission" date="2021-05" db="EMBL/GenBank/DDBJ databases">
        <title>Genome sequence of the Spodoptera frugiperda multiple nucleopolyhedrovirus (SfMNPV) isolated from the fall armyworm, Spodoptera frugiperda, in Nigeria, Africa.</title>
        <authorList>
            <person name="Wennmann J.T."/>
            <person name="Tepa-Yotto G.T."/>
            <person name="Jehle J.A."/>
            <person name="Goergen G."/>
        </authorList>
    </citation>
    <scope>NUCLEOTIDE SEQUENCE</scope>
    <source>
        <strain evidence="3">KA1</strain>
    </source>
</reference>
<sequence length="462" mass="50958">MATMQTTVYEFLQNPQNNVVDLFQKLTKPVSTELFDAVCYRDENMSSYDDEVTLNSRTLMEVLQLAWAIYENKVMVRVDAAPASTSIPVAMSAKITQLKNMVRHVNDSSRFKSKLENILESIVNENNISNLSALLKTFLDLYKLYQIEENDINKLFTEIVTLDQTKPSAETVSSALPNKAPVSTSIPQSTPKMGAEQSYAPPPPPPPPSAPITLDENNDDAILSQPPPSPIKVSTSPPQMDIFAPPPPPMPNLISTPNAPVSVNIPPPPPPPPPPPMMSPPTSEIPLPPPPTSSKIVVQSTKDDKPSPKPVDFQSELRERLKRKTPISEDKLKALQNPPAAIKPKSSLPAEAPLMARSESAMSILHRRNVIQPSSTSSGSEIPEEDNDWLASPSEIESLKTQYVLLKKKLEQLPMEPPESITTLMTAINMILAKKQITADDADTLRNYYLKFDKLMVDVMTL</sequence>
<name>B2KWT6_NPVSF</name>
<feature type="compositionally biased region" description="Pro residues" evidence="1">
    <location>
        <begin position="265"/>
        <end position="279"/>
    </location>
</feature>
<accession>B2KWT6</accession>
<feature type="compositionally biased region" description="Polar residues" evidence="1">
    <location>
        <begin position="171"/>
        <end position="191"/>
    </location>
</feature>
<organism evidence="2">
    <name type="scientific">Spodoptera frugiperda nuclear polyhedrosis virus</name>
    <name type="common">SfNPV</name>
    <dbReference type="NCBI Taxonomy" id="10455"/>
    <lineage>
        <taxon>Viruses</taxon>
        <taxon>Viruses incertae sedis</taxon>
        <taxon>Naldaviricetes</taxon>
        <taxon>Lefavirales</taxon>
        <taxon>Baculoviridae</taxon>
        <taxon>Alphabaculovirus</taxon>
        <taxon>Alphabaculovirus spofrugiperdae</taxon>
    </lineage>
</organism>
<evidence type="ECO:0000313" key="3">
    <source>
        <dbReference type="EMBL" id="QWS70809.1"/>
    </source>
</evidence>
<dbReference type="EMBL" id="EU258200">
    <property type="protein sequence ID" value="ACA02560.1"/>
    <property type="molecule type" value="Genomic_DNA"/>
</dbReference>
<feature type="region of interest" description="Disordered" evidence="1">
    <location>
        <begin position="171"/>
        <end position="320"/>
    </location>
</feature>
<evidence type="ECO:0000313" key="2">
    <source>
        <dbReference type="EMBL" id="ACA02560.1"/>
    </source>
</evidence>
<reference evidence="2" key="2">
    <citation type="journal article" date="2008" name="J. Gen. Virol.">
        <title>Analysis of the genome of Spodoptera frugiperda nucleopolyhedrovirus (SfMNPV-19) and of the high genomic heterogeneity in group II nucleopolyhedroviruses.</title>
        <authorList>
            <person name="Wolff J.L."/>
            <person name="Valicente F.H."/>
            <person name="Martins R."/>
            <person name="Oliveira J.V."/>
            <person name="Zanotto P.M."/>
        </authorList>
    </citation>
    <scope>NUCLEOTIDE SEQUENCE</scope>
    <source>
        <strain evidence="2">19</strain>
    </source>
</reference>
<protein>
    <submittedName>
        <fullName evidence="2">ORF1629</fullName>
    </submittedName>
</protein>
<dbReference type="EMBL" id="MZ292981">
    <property type="protein sequence ID" value="QWS70809.1"/>
    <property type="molecule type" value="Genomic_DNA"/>
</dbReference>
<proteinExistence type="predicted"/>
<organismHost>
    <name type="scientific">Lepidoptera</name>
    <name type="common">moths &amp; butterflies</name>
    <dbReference type="NCBI Taxonomy" id="7088"/>
</organismHost>
<reference evidence="2" key="1">
    <citation type="submission" date="2007-10" db="EMBL/GenBank/DDBJ databases">
        <authorList>
            <person name="Wolff J.L.C."/>
            <person name="Valicente F.H."/>
            <person name="Oliveira J.V.C."/>
            <person name="Zanotto P.M.A."/>
        </authorList>
    </citation>
    <scope>NUCLEOTIDE SEQUENCE</scope>
    <source>
        <strain evidence="2">19</strain>
    </source>
</reference>
<evidence type="ECO:0000256" key="1">
    <source>
        <dbReference type="SAM" id="MobiDB-lite"/>
    </source>
</evidence>
<feature type="compositionally biased region" description="Pro residues" evidence="1">
    <location>
        <begin position="200"/>
        <end position="210"/>
    </location>
</feature>